<protein>
    <recommendedName>
        <fullName evidence="5">Secreted protein</fullName>
    </recommendedName>
</protein>
<comment type="caution">
    <text evidence="3">The sequence shown here is derived from an EMBL/GenBank/DDBJ whole genome shotgun (WGS) entry which is preliminary data.</text>
</comment>
<feature type="chain" id="PRO_5046325498" description="Secreted protein" evidence="2">
    <location>
        <begin position="21"/>
        <end position="305"/>
    </location>
</feature>
<feature type="compositionally biased region" description="Low complexity" evidence="1">
    <location>
        <begin position="238"/>
        <end position="250"/>
    </location>
</feature>
<organism evidence="3 4">
    <name type="scientific">Xylanibacter muris</name>
    <dbReference type="NCBI Taxonomy" id="2736290"/>
    <lineage>
        <taxon>Bacteria</taxon>
        <taxon>Pseudomonadati</taxon>
        <taxon>Bacteroidota</taxon>
        <taxon>Bacteroidia</taxon>
        <taxon>Bacteroidales</taxon>
        <taxon>Prevotellaceae</taxon>
        <taxon>Xylanibacter</taxon>
    </lineage>
</organism>
<gene>
    <name evidence="3" type="ORF">HPS56_10210</name>
</gene>
<dbReference type="Proteomes" id="UP000714420">
    <property type="component" value="Unassembled WGS sequence"/>
</dbReference>
<feature type="compositionally biased region" description="Low complexity" evidence="1">
    <location>
        <begin position="204"/>
        <end position="216"/>
    </location>
</feature>
<keyword evidence="4" id="KW-1185">Reference proteome</keyword>
<evidence type="ECO:0000256" key="2">
    <source>
        <dbReference type="SAM" id="SignalP"/>
    </source>
</evidence>
<feature type="region of interest" description="Disordered" evidence="1">
    <location>
        <begin position="204"/>
        <end position="305"/>
    </location>
</feature>
<dbReference type="EMBL" id="JABKKF010000010">
    <property type="protein sequence ID" value="NPD92706.1"/>
    <property type="molecule type" value="Genomic_DNA"/>
</dbReference>
<feature type="signal peptide" evidence="2">
    <location>
        <begin position="1"/>
        <end position="20"/>
    </location>
</feature>
<feature type="compositionally biased region" description="Polar residues" evidence="1">
    <location>
        <begin position="222"/>
        <end position="236"/>
    </location>
</feature>
<dbReference type="RefSeq" id="WP_172276149.1">
    <property type="nucleotide sequence ID" value="NZ_CASGMU010000009.1"/>
</dbReference>
<feature type="compositionally biased region" description="Gly residues" evidence="1">
    <location>
        <begin position="281"/>
        <end position="305"/>
    </location>
</feature>
<proteinExistence type="predicted"/>
<accession>A0ABX2AN97</accession>
<evidence type="ECO:0000256" key="1">
    <source>
        <dbReference type="SAM" id="MobiDB-lite"/>
    </source>
</evidence>
<keyword evidence="2" id="KW-0732">Signal</keyword>
<evidence type="ECO:0000313" key="3">
    <source>
        <dbReference type="EMBL" id="NPD92706.1"/>
    </source>
</evidence>
<sequence length="305" mass="34934">MRNILLAFVFAGIMPVVSFAQDDDMYFVPKKEKGVIVSNDYGMSGSTYYSGSNRSVDEYNRRFFSKVEPLDSASGDTIYFDGQAGVYPDTVYNPENDYTYTRKMSRFDDYSWTDPYWAGFYAGRSSRWWYYGGWYDSWYDPWYNPWYFSSWYDPWYYGWGYHYGWYYPHYHYGGWYPGGGYVRNIHSGTLNHHGVTGRQPLAGYSSGKGVSSGISSTDRVRNTNIRNRSFNASNKFGVNRNSNRNNVNRNTETQRYQNNNFNSNRSNGNFNTNSSNRSFSSGGGSFNRSGGGGGARSGGGFGGRR</sequence>
<reference evidence="3 4" key="1">
    <citation type="submission" date="2020-05" db="EMBL/GenBank/DDBJ databases">
        <title>Distinct polysaccharide utilization as determinants for interspecies competition between intestinal Prevotella spp.</title>
        <authorList>
            <person name="Galvez E.J.C."/>
            <person name="Iljazovic A."/>
            <person name="Strowig T."/>
        </authorList>
    </citation>
    <scope>NUCLEOTIDE SEQUENCE [LARGE SCALE GENOMIC DNA]</scope>
    <source>
        <strain evidence="3 4">PMUR</strain>
    </source>
</reference>
<evidence type="ECO:0008006" key="5">
    <source>
        <dbReference type="Google" id="ProtNLM"/>
    </source>
</evidence>
<name>A0ABX2AN97_9BACT</name>
<feature type="compositionally biased region" description="Low complexity" evidence="1">
    <location>
        <begin position="258"/>
        <end position="280"/>
    </location>
</feature>
<evidence type="ECO:0000313" key="4">
    <source>
        <dbReference type="Proteomes" id="UP000714420"/>
    </source>
</evidence>